<dbReference type="GO" id="GO:0005506">
    <property type="term" value="F:iron ion binding"/>
    <property type="evidence" value="ECO:0007669"/>
    <property type="project" value="InterPro"/>
</dbReference>
<evidence type="ECO:0000256" key="2">
    <source>
        <dbReference type="ARBA" id="ARBA00022723"/>
    </source>
</evidence>
<evidence type="ECO:0000313" key="6">
    <source>
        <dbReference type="EMBL" id="KEZ88458.1"/>
    </source>
</evidence>
<dbReference type="SUPFAM" id="SSF57802">
    <property type="entry name" value="Rubredoxin-like"/>
    <property type="match status" value="1"/>
</dbReference>
<keyword evidence="1" id="KW-0813">Transport</keyword>
<dbReference type="Pfam" id="PF00301">
    <property type="entry name" value="Rubredoxin"/>
    <property type="match status" value="1"/>
</dbReference>
<reference evidence="6 8" key="1">
    <citation type="submission" date="2014-07" db="EMBL/GenBank/DDBJ databases">
        <title>Draft genome of Clostridium sulfidigenes 113A isolated from sediments associated with methane hydrate from Krishna Godavari basin.</title>
        <authorList>
            <person name="Honkalas V.S."/>
            <person name="Dabir A.P."/>
            <person name="Arora P."/>
            <person name="Dhakephalkar P.K."/>
        </authorList>
    </citation>
    <scope>NUCLEOTIDE SEQUENCE [LARGE SCALE GENOMIC DNA]</scope>
    <source>
        <strain evidence="6 8">113A</strain>
    </source>
</reference>
<gene>
    <name evidence="7" type="ORF">E7215_09025</name>
    <name evidence="6" type="ORF">IO99_02095</name>
</gene>
<dbReference type="EMBL" id="JPMD01000002">
    <property type="protein sequence ID" value="KEZ88458.1"/>
    <property type="molecule type" value="Genomic_DNA"/>
</dbReference>
<dbReference type="Proteomes" id="UP000028542">
    <property type="component" value="Unassembled WGS sequence"/>
</dbReference>
<evidence type="ECO:0000313" key="8">
    <source>
        <dbReference type="Proteomes" id="UP000028542"/>
    </source>
</evidence>
<evidence type="ECO:0000259" key="5">
    <source>
        <dbReference type="PROSITE" id="PS50903"/>
    </source>
</evidence>
<dbReference type="STRING" id="318464.IO99_02095"/>
<dbReference type="Gene3D" id="2.20.28.10">
    <property type="match status" value="1"/>
</dbReference>
<reference evidence="7" key="2">
    <citation type="submission" date="2019-04" db="EMBL/GenBank/DDBJ databases">
        <title>Evolution of Biomass-Degrading Anaerobic Consortia Revealed by Metagenomics.</title>
        <authorList>
            <person name="Peng X."/>
        </authorList>
    </citation>
    <scope>NUCLEOTIDE SEQUENCE</scope>
    <source>
        <strain evidence="7">SIG254</strain>
    </source>
</reference>
<dbReference type="EMBL" id="SVCM01000101">
    <property type="protein sequence ID" value="MBE6060298.1"/>
    <property type="molecule type" value="Genomic_DNA"/>
</dbReference>
<feature type="domain" description="Rubredoxin-like" evidence="5">
    <location>
        <begin position="1"/>
        <end position="44"/>
    </location>
</feature>
<protein>
    <submittedName>
        <fullName evidence="6">Rubredoxin</fullName>
    </submittedName>
</protein>
<sequence length="51" mass="6086">MKIYKCSVCGYLYDESQEEVPFAELKEDWRCPVCKRDKSFFKPLEETDSVD</sequence>
<keyword evidence="4" id="KW-0408">Iron</keyword>
<proteinExistence type="predicted"/>
<dbReference type="eggNOG" id="COG1773">
    <property type="taxonomic scope" value="Bacteria"/>
</dbReference>
<evidence type="ECO:0000313" key="7">
    <source>
        <dbReference type="EMBL" id="MBE6060298.1"/>
    </source>
</evidence>
<dbReference type="AlphaFoldDB" id="A0A084JHM4"/>
<dbReference type="PROSITE" id="PS50903">
    <property type="entry name" value="RUBREDOXIN_LIKE"/>
    <property type="match status" value="1"/>
</dbReference>
<comment type="caution">
    <text evidence="6">The sequence shown here is derived from an EMBL/GenBank/DDBJ whole genome shotgun (WGS) entry which is preliminary data.</text>
</comment>
<organism evidence="6 8">
    <name type="scientific">Clostridium sulfidigenes</name>
    <dbReference type="NCBI Taxonomy" id="318464"/>
    <lineage>
        <taxon>Bacteria</taxon>
        <taxon>Bacillati</taxon>
        <taxon>Bacillota</taxon>
        <taxon>Clostridia</taxon>
        <taxon>Eubacteriales</taxon>
        <taxon>Clostridiaceae</taxon>
        <taxon>Clostridium</taxon>
    </lineage>
</organism>
<evidence type="ECO:0000256" key="3">
    <source>
        <dbReference type="ARBA" id="ARBA00022982"/>
    </source>
</evidence>
<dbReference type="Proteomes" id="UP000768462">
    <property type="component" value="Unassembled WGS sequence"/>
</dbReference>
<name>A0A084JHM4_9CLOT</name>
<dbReference type="InterPro" id="IPR024934">
    <property type="entry name" value="Rubredoxin-like_dom"/>
</dbReference>
<evidence type="ECO:0000256" key="4">
    <source>
        <dbReference type="ARBA" id="ARBA00023004"/>
    </source>
</evidence>
<evidence type="ECO:0000256" key="1">
    <source>
        <dbReference type="ARBA" id="ARBA00022448"/>
    </source>
</evidence>
<dbReference type="RefSeq" id="WP_035129613.1">
    <property type="nucleotide sequence ID" value="NZ_JBQHQR010000002.1"/>
</dbReference>
<keyword evidence="8" id="KW-1185">Reference proteome</keyword>
<accession>A0A084JHM4</accession>
<dbReference type="InterPro" id="IPR024935">
    <property type="entry name" value="Rubredoxin_dom"/>
</dbReference>
<keyword evidence="3" id="KW-0249">Electron transport</keyword>
<keyword evidence="2" id="KW-0479">Metal-binding</keyword>